<keyword evidence="8 12" id="KW-0472">Membrane</keyword>
<keyword evidence="16" id="KW-1185">Reference proteome</keyword>
<gene>
    <name evidence="12" type="primary">prsA</name>
    <name evidence="15" type="ORF">ABID27_000281</name>
</gene>
<dbReference type="PANTHER" id="PTHR47245:SF1">
    <property type="entry name" value="FOLDASE PROTEIN PRSA"/>
    <property type="match status" value="1"/>
</dbReference>
<feature type="chain" id="PRO_5046396508" description="Foldase protein PrsA" evidence="13">
    <location>
        <begin position="21"/>
        <end position="315"/>
    </location>
</feature>
<evidence type="ECO:0000256" key="8">
    <source>
        <dbReference type="ARBA" id="ARBA00023136"/>
    </source>
</evidence>
<keyword evidence="9 12" id="KW-0564">Palmitate</keyword>
<feature type="signal peptide" evidence="13">
    <location>
        <begin position="1"/>
        <end position="20"/>
    </location>
</feature>
<keyword evidence="11 12" id="KW-0449">Lipoprotein</keyword>
<dbReference type="SUPFAM" id="SSF109998">
    <property type="entry name" value="Triger factor/SurA peptide-binding domain-like"/>
    <property type="match status" value="1"/>
</dbReference>
<dbReference type="Gene3D" id="1.10.4030.10">
    <property type="entry name" value="Porin chaperone SurA, peptide-binding domain"/>
    <property type="match status" value="1"/>
</dbReference>
<evidence type="ECO:0000256" key="3">
    <source>
        <dbReference type="ARBA" id="ARBA00004193"/>
    </source>
</evidence>
<evidence type="ECO:0000256" key="13">
    <source>
        <dbReference type="SAM" id="SignalP"/>
    </source>
</evidence>
<keyword evidence="7 12" id="KW-0697">Rotamase</keyword>
<dbReference type="InterPro" id="IPR000297">
    <property type="entry name" value="PPIase_PpiC"/>
</dbReference>
<evidence type="ECO:0000256" key="9">
    <source>
        <dbReference type="ARBA" id="ARBA00023139"/>
    </source>
</evidence>
<protein>
    <recommendedName>
        <fullName evidence="12">Foldase protein PrsA</fullName>
        <ecNumber evidence="12">5.2.1.8</ecNumber>
    </recommendedName>
</protein>
<dbReference type="InterPro" id="IPR023059">
    <property type="entry name" value="Foldase_PrsA"/>
</dbReference>
<proteinExistence type="inferred from homology"/>
<comment type="caution">
    <text evidence="15">The sequence shown here is derived from an EMBL/GenBank/DDBJ whole genome shotgun (WGS) entry which is preliminary data.</text>
</comment>
<evidence type="ECO:0000313" key="16">
    <source>
        <dbReference type="Proteomes" id="UP001549055"/>
    </source>
</evidence>
<dbReference type="PANTHER" id="PTHR47245">
    <property type="entry name" value="PEPTIDYLPROLYL ISOMERASE"/>
    <property type="match status" value="1"/>
</dbReference>
<sequence>MKTKKILAGAVTLLAAVTLAACSSNGKDIITMKGGSITTSEFYDRVKTNSSAQQVLLELVISDVFEQQYGKKVTDKEVDEYYNKIAKQYGDSFTAALTSAGLTTDTYKKQIRANMLVDYAVKEAAKKELTDANYKAAYDAYTPEVSAQIIKFSDEAKAKEVLAKAQAGEDFAQLAKDNSEDTATKEKGGEVKFDSTSTSVATEVKTAIFALEEGQVGASVVKVTDASTYKTSYYVVKLNKKTAKSENWKDYKKVLKESILTSKQNDYTFKTSIISKALKDANVKVKDSAFSNVLSSYITTDKTSKSSTSSSSSSK</sequence>
<dbReference type="HAMAP" id="MF_01145">
    <property type="entry name" value="Foldase_PrsA"/>
    <property type="match status" value="1"/>
</dbReference>
<dbReference type="GO" id="GO:0003755">
    <property type="term" value="F:peptidyl-prolyl cis-trans isomerase activity"/>
    <property type="evidence" value="ECO:0007669"/>
    <property type="project" value="UniProtKB-EC"/>
</dbReference>
<comment type="similarity">
    <text evidence="4 12">Belongs to the PrsA family.</text>
</comment>
<dbReference type="InterPro" id="IPR027304">
    <property type="entry name" value="Trigger_fact/SurA_dom_sf"/>
</dbReference>
<evidence type="ECO:0000256" key="5">
    <source>
        <dbReference type="ARBA" id="ARBA00022475"/>
    </source>
</evidence>
<evidence type="ECO:0000256" key="6">
    <source>
        <dbReference type="ARBA" id="ARBA00022729"/>
    </source>
</evidence>
<dbReference type="RefSeq" id="WP_253362802.1">
    <property type="nucleotide sequence ID" value="NZ_JALJXU010000001.1"/>
</dbReference>
<evidence type="ECO:0000256" key="4">
    <source>
        <dbReference type="ARBA" id="ARBA00006071"/>
    </source>
</evidence>
<dbReference type="EC" id="5.2.1.8" evidence="12"/>
<dbReference type="Gene3D" id="3.10.50.40">
    <property type="match status" value="1"/>
</dbReference>
<evidence type="ECO:0000259" key="14">
    <source>
        <dbReference type="PROSITE" id="PS50198"/>
    </source>
</evidence>
<evidence type="ECO:0000256" key="11">
    <source>
        <dbReference type="ARBA" id="ARBA00023288"/>
    </source>
</evidence>
<dbReference type="Proteomes" id="UP001549055">
    <property type="component" value="Unassembled WGS sequence"/>
</dbReference>
<comment type="function">
    <text evidence="2 12">Plays a major role in protein secretion by helping the post-translocational extracellular folding of several secreted proteins.</text>
</comment>
<keyword evidence="10 12" id="KW-0413">Isomerase</keyword>
<evidence type="ECO:0000256" key="12">
    <source>
        <dbReference type="HAMAP-Rule" id="MF_01145"/>
    </source>
</evidence>
<reference evidence="15 16" key="1">
    <citation type="submission" date="2024-06" db="EMBL/GenBank/DDBJ databases">
        <title>Genomic Encyclopedia of Type Strains, Phase IV (KMG-IV): sequencing the most valuable type-strain genomes for metagenomic binning, comparative biology and taxonomic classification.</title>
        <authorList>
            <person name="Goeker M."/>
        </authorList>
    </citation>
    <scope>NUCLEOTIDE SEQUENCE [LARGE SCALE GENOMIC DNA]</scope>
    <source>
        <strain evidence="15 16">DSM 15349</strain>
    </source>
</reference>
<comment type="catalytic activity">
    <reaction evidence="1 12">
        <text>[protein]-peptidylproline (omega=180) = [protein]-peptidylproline (omega=0)</text>
        <dbReference type="Rhea" id="RHEA:16237"/>
        <dbReference type="Rhea" id="RHEA-COMP:10747"/>
        <dbReference type="Rhea" id="RHEA-COMP:10748"/>
        <dbReference type="ChEBI" id="CHEBI:83833"/>
        <dbReference type="ChEBI" id="CHEBI:83834"/>
        <dbReference type="EC" id="5.2.1.8"/>
    </reaction>
</comment>
<name>A0ABV2JL04_9STRE</name>
<comment type="subcellular location">
    <subcellularLocation>
        <location evidence="3 12">Cell membrane</location>
        <topology evidence="3 12">Lipid-anchor</topology>
    </subcellularLocation>
</comment>
<dbReference type="Pfam" id="PF00639">
    <property type="entry name" value="Rotamase"/>
    <property type="match status" value="1"/>
</dbReference>
<evidence type="ECO:0000256" key="2">
    <source>
        <dbReference type="ARBA" id="ARBA00003828"/>
    </source>
</evidence>
<dbReference type="EMBL" id="JBEPMK010000001">
    <property type="protein sequence ID" value="MET3643664.1"/>
    <property type="molecule type" value="Genomic_DNA"/>
</dbReference>
<evidence type="ECO:0000313" key="15">
    <source>
        <dbReference type="EMBL" id="MET3643664.1"/>
    </source>
</evidence>
<organism evidence="15 16">
    <name type="scientific">Streptococcus gallinaceus</name>
    <dbReference type="NCBI Taxonomy" id="165758"/>
    <lineage>
        <taxon>Bacteria</taxon>
        <taxon>Bacillati</taxon>
        <taxon>Bacillota</taxon>
        <taxon>Bacilli</taxon>
        <taxon>Lactobacillales</taxon>
        <taxon>Streptococcaceae</taxon>
        <taxon>Streptococcus</taxon>
    </lineage>
</organism>
<keyword evidence="5 12" id="KW-1003">Cell membrane</keyword>
<evidence type="ECO:0000256" key="10">
    <source>
        <dbReference type="ARBA" id="ARBA00023235"/>
    </source>
</evidence>
<evidence type="ECO:0000256" key="1">
    <source>
        <dbReference type="ARBA" id="ARBA00000971"/>
    </source>
</evidence>
<dbReference type="PROSITE" id="PS50198">
    <property type="entry name" value="PPIC_PPIASE_2"/>
    <property type="match status" value="1"/>
</dbReference>
<evidence type="ECO:0000256" key="7">
    <source>
        <dbReference type="ARBA" id="ARBA00023110"/>
    </source>
</evidence>
<keyword evidence="6 12" id="KW-0732">Signal</keyword>
<feature type="domain" description="PpiC" evidence="14">
    <location>
        <begin position="142"/>
        <end position="240"/>
    </location>
</feature>
<dbReference type="PROSITE" id="PS51257">
    <property type="entry name" value="PROKAR_LIPOPROTEIN"/>
    <property type="match status" value="1"/>
</dbReference>
<dbReference type="InterPro" id="IPR046357">
    <property type="entry name" value="PPIase_dom_sf"/>
</dbReference>
<dbReference type="InterPro" id="IPR050245">
    <property type="entry name" value="PrsA_foldase"/>
</dbReference>
<accession>A0ABV2JL04</accession>
<dbReference type="SUPFAM" id="SSF54534">
    <property type="entry name" value="FKBP-like"/>
    <property type="match status" value="1"/>
</dbReference>